<feature type="domain" description="KAP NTPase" evidence="2">
    <location>
        <begin position="80"/>
        <end position="249"/>
    </location>
</feature>
<proteinExistence type="predicted"/>
<dbReference type="InterPro" id="IPR011646">
    <property type="entry name" value="KAP_P-loop"/>
</dbReference>
<dbReference type="EMBL" id="CWGI01000001">
    <property type="protein sequence ID" value="CRX37085.1"/>
    <property type="molecule type" value="Genomic_DNA"/>
</dbReference>
<evidence type="ECO:0000256" key="1">
    <source>
        <dbReference type="SAM" id="Coils"/>
    </source>
</evidence>
<evidence type="ECO:0000313" key="4">
    <source>
        <dbReference type="Proteomes" id="UP000242141"/>
    </source>
</evidence>
<protein>
    <recommendedName>
        <fullName evidence="2">KAP NTPase domain-containing protein</fullName>
    </recommendedName>
</protein>
<gene>
    <name evidence="3" type="ORF">HEPPS_02900</name>
</gene>
<feature type="coiled-coil region" evidence="1">
    <location>
        <begin position="428"/>
        <end position="462"/>
    </location>
</feature>
<feature type="coiled-coil region" evidence="1">
    <location>
        <begin position="513"/>
        <end position="540"/>
    </location>
</feature>
<accession>A0A0G7ZLQ7</accession>
<sequence length="569" mass="68810">MEKESENFIINKGYSIELIVKEDDFELIEVSKKFIKYIEIEYKKYKKKLKEEEERFKKYLDKKNAYFSQEKLLKKSPLTILNAPWGSGKTFFIESFTKHFIDNKIIASKFKKIIILDAWKYSNSKNIPDEIMSELFYILSEKNTKNELKEKFIKLSINLFNATALSWINKFGYMNFENIKKNIKEKKKGDIENLFINISKEIKPTLVIFDNIERIGKYSWEIMKAIFKISQIDNLCFILPMNINKLNDNKKSNEYPIEKYVDLPIFEFKQDYLSFLQNNKVKNEEAILINNILNTEIDGKKLSIREVEQRFNANNILNDENYFSKMNKIINKIWESKIHVKKQFLNNENIENLLFYLKSLLNNFNEFKKTVLVIKNLYLNIDKELDYLIKFIQEKNWDFFIDYSDWIKKYNEIINKIKECDKNINIEFKNQNKNVNEIEDIKSKKEENIIQLKEKINREDEKGLSKDNHKKTLYLNEIEMEKKDLNEIYIKIKNINIEKKKIQNIKEKNKSYNLLLINKKIEYENILKELNENIDTFLKKKYINWKEKINFTYNNSNFWKEKFINELLI</sequence>
<organism evidence="3 4">
    <name type="scientific">Candidatus Hepatoplasma crinochetorum</name>
    <dbReference type="NCBI Taxonomy" id="295596"/>
    <lineage>
        <taxon>Bacteria</taxon>
        <taxon>Bacillati</taxon>
        <taxon>Mycoplasmatota</taxon>
        <taxon>Mollicutes</taxon>
        <taxon>Candidatus Hepatoplasmataceae</taxon>
        <taxon>Candidatus Hepatoplasma</taxon>
    </lineage>
</organism>
<keyword evidence="1" id="KW-0175">Coiled coil</keyword>
<reference evidence="4" key="1">
    <citation type="submission" date="2015-05" db="EMBL/GenBank/DDBJ databases">
        <authorList>
            <person name="Collingro A."/>
        </authorList>
    </citation>
    <scope>NUCLEOTIDE SEQUENCE [LARGE SCALE GENOMIC DNA]</scope>
    <source>
        <strain evidence="4">Ps</strain>
    </source>
</reference>
<dbReference type="AlphaFoldDB" id="A0A0G7ZLQ7"/>
<dbReference type="SUPFAM" id="SSF52540">
    <property type="entry name" value="P-loop containing nucleoside triphosphate hydrolases"/>
    <property type="match status" value="1"/>
</dbReference>
<dbReference type="Pfam" id="PF07693">
    <property type="entry name" value="KAP_NTPase"/>
    <property type="match status" value="1"/>
</dbReference>
<evidence type="ECO:0000259" key="2">
    <source>
        <dbReference type="Pfam" id="PF07693"/>
    </source>
</evidence>
<feature type="coiled-coil region" evidence="1">
    <location>
        <begin position="35"/>
        <end position="62"/>
    </location>
</feature>
<keyword evidence="4" id="KW-1185">Reference proteome</keyword>
<dbReference type="Proteomes" id="UP000242141">
    <property type="component" value="Unassembled WGS sequence"/>
</dbReference>
<name>A0A0G7ZLQ7_9MOLU</name>
<dbReference type="InterPro" id="IPR027417">
    <property type="entry name" value="P-loop_NTPase"/>
</dbReference>
<evidence type="ECO:0000313" key="3">
    <source>
        <dbReference type="EMBL" id="CRX37085.1"/>
    </source>
</evidence>